<organism evidence="2 3">
    <name type="scientific">Hwanghaeella grinnelliae</name>
    <dbReference type="NCBI Taxonomy" id="2500179"/>
    <lineage>
        <taxon>Bacteria</taxon>
        <taxon>Pseudomonadati</taxon>
        <taxon>Pseudomonadota</taxon>
        <taxon>Alphaproteobacteria</taxon>
        <taxon>Rhodospirillales</taxon>
        <taxon>Rhodospirillaceae</taxon>
        <taxon>Hwanghaeella</taxon>
    </lineage>
</organism>
<dbReference type="RefSeq" id="WP_127766317.1">
    <property type="nucleotide sequence ID" value="NZ_SADE01000002.1"/>
</dbReference>
<dbReference type="SMART" id="SM00347">
    <property type="entry name" value="HTH_MARR"/>
    <property type="match status" value="1"/>
</dbReference>
<accession>A0A437QQP5</accession>
<dbReference type="Gene3D" id="1.10.10.10">
    <property type="entry name" value="Winged helix-like DNA-binding domain superfamily/Winged helix DNA-binding domain"/>
    <property type="match status" value="1"/>
</dbReference>
<evidence type="ECO:0000259" key="1">
    <source>
        <dbReference type="PROSITE" id="PS50995"/>
    </source>
</evidence>
<name>A0A437QQP5_9PROT</name>
<dbReference type="PANTHER" id="PTHR33164:SF101">
    <property type="entry name" value="TRANSCRIPTIONAL REPRESSOR MPRA"/>
    <property type="match status" value="1"/>
</dbReference>
<dbReference type="GO" id="GO:0003700">
    <property type="term" value="F:DNA-binding transcription factor activity"/>
    <property type="evidence" value="ECO:0007669"/>
    <property type="project" value="InterPro"/>
</dbReference>
<comment type="caution">
    <text evidence="2">The sequence shown here is derived from an EMBL/GenBank/DDBJ whole genome shotgun (WGS) entry which is preliminary data.</text>
</comment>
<keyword evidence="3" id="KW-1185">Reference proteome</keyword>
<dbReference type="Pfam" id="PF01047">
    <property type="entry name" value="MarR"/>
    <property type="match status" value="1"/>
</dbReference>
<dbReference type="PROSITE" id="PS50995">
    <property type="entry name" value="HTH_MARR_2"/>
    <property type="match status" value="1"/>
</dbReference>
<gene>
    <name evidence="2" type="ORF">EOI86_16900</name>
</gene>
<dbReference type="AlphaFoldDB" id="A0A437QQP5"/>
<dbReference type="PANTHER" id="PTHR33164">
    <property type="entry name" value="TRANSCRIPTIONAL REGULATOR, MARR FAMILY"/>
    <property type="match status" value="1"/>
</dbReference>
<evidence type="ECO:0000313" key="2">
    <source>
        <dbReference type="EMBL" id="RVU36841.1"/>
    </source>
</evidence>
<dbReference type="GO" id="GO:0006950">
    <property type="term" value="P:response to stress"/>
    <property type="evidence" value="ECO:0007669"/>
    <property type="project" value="TreeGrafter"/>
</dbReference>
<dbReference type="InterPro" id="IPR000835">
    <property type="entry name" value="HTH_MarR-typ"/>
</dbReference>
<dbReference type="Proteomes" id="UP000287447">
    <property type="component" value="Unassembled WGS sequence"/>
</dbReference>
<dbReference type="InterPro" id="IPR036390">
    <property type="entry name" value="WH_DNA-bd_sf"/>
</dbReference>
<dbReference type="InterPro" id="IPR039422">
    <property type="entry name" value="MarR/SlyA-like"/>
</dbReference>
<sequence length="181" mass="20275">MDEFELKTGLTVSRDDLLVEGKDDAFRAMVHDLLAFAARLEQIRSRFGAFVGLSGVQYTILITIRQLQGRTGVGVKAIAEHLAFSPSFVTNETTKLVKLGLVGKRSNPDDQRRVDLTIADKGVELLSQLAPVQQEINDLLFEPVNSENYLTFRRLARDLRHSSEKASLLSDYLIEADREGR</sequence>
<dbReference type="InterPro" id="IPR036388">
    <property type="entry name" value="WH-like_DNA-bd_sf"/>
</dbReference>
<reference evidence="3" key="1">
    <citation type="submission" date="2019-01" db="EMBL/GenBank/DDBJ databases">
        <title>Gri0909 isolated from a small marine red alga.</title>
        <authorList>
            <person name="Kim J."/>
            <person name="Jeong S.E."/>
            <person name="Jeon C.O."/>
        </authorList>
    </citation>
    <scope>NUCLEOTIDE SEQUENCE [LARGE SCALE GENOMIC DNA]</scope>
    <source>
        <strain evidence="3">Gri0909</strain>
    </source>
</reference>
<protein>
    <submittedName>
        <fullName evidence="2">MarR family transcriptional regulator</fullName>
    </submittedName>
</protein>
<dbReference type="EMBL" id="SADE01000002">
    <property type="protein sequence ID" value="RVU36841.1"/>
    <property type="molecule type" value="Genomic_DNA"/>
</dbReference>
<dbReference type="SUPFAM" id="SSF46785">
    <property type="entry name" value="Winged helix' DNA-binding domain"/>
    <property type="match status" value="1"/>
</dbReference>
<dbReference type="OrthoDB" id="8255121at2"/>
<proteinExistence type="predicted"/>
<evidence type="ECO:0000313" key="3">
    <source>
        <dbReference type="Proteomes" id="UP000287447"/>
    </source>
</evidence>
<feature type="domain" description="HTH marR-type" evidence="1">
    <location>
        <begin position="22"/>
        <end position="161"/>
    </location>
</feature>